<evidence type="ECO:0000313" key="3">
    <source>
        <dbReference type="Proteomes" id="UP000198988"/>
    </source>
</evidence>
<gene>
    <name evidence="2" type="ORF">BAZSYMA_ACONTIG00117_4</name>
</gene>
<dbReference type="AlphaFoldDB" id="A0A1H6K0Y7"/>
<feature type="transmembrane region" description="Helical" evidence="1">
    <location>
        <begin position="30"/>
        <end position="51"/>
    </location>
</feature>
<organism evidence="2 3">
    <name type="scientific">Bathymodiolus azoricus thioautotrophic gill symbiont</name>
    <dbReference type="NCBI Taxonomy" id="235205"/>
    <lineage>
        <taxon>Bacteria</taxon>
        <taxon>Pseudomonadati</taxon>
        <taxon>Pseudomonadota</taxon>
        <taxon>Gammaproteobacteria</taxon>
        <taxon>sulfur-oxidizing symbionts</taxon>
    </lineage>
</organism>
<sequence length="52" mass="6375">MTFRSFSFFLLFFLIKKFLYYICHDNIRMLCICSAPQFLFVLVCFSFLVPFR</sequence>
<feature type="transmembrane region" description="Helical" evidence="1">
    <location>
        <begin position="6"/>
        <end position="23"/>
    </location>
</feature>
<name>A0A1H6K0Y7_9GAMM</name>
<proteinExistence type="predicted"/>
<evidence type="ECO:0000313" key="2">
    <source>
        <dbReference type="EMBL" id="SEH66945.1"/>
    </source>
</evidence>
<dbReference type="Proteomes" id="UP000198988">
    <property type="component" value="Unassembled WGS sequence"/>
</dbReference>
<evidence type="ECO:0000256" key="1">
    <source>
        <dbReference type="SAM" id="Phobius"/>
    </source>
</evidence>
<protein>
    <submittedName>
        <fullName evidence="2">Membrane protein</fullName>
    </submittedName>
</protein>
<dbReference type="EMBL" id="CDSC02000089">
    <property type="protein sequence ID" value="SEH66945.1"/>
    <property type="molecule type" value="Genomic_DNA"/>
</dbReference>
<keyword evidence="1" id="KW-0812">Transmembrane</keyword>
<accession>A0A1H6K0Y7</accession>
<keyword evidence="1" id="KW-0472">Membrane</keyword>
<keyword evidence="1" id="KW-1133">Transmembrane helix</keyword>
<reference evidence="3" key="1">
    <citation type="submission" date="2016-06" db="EMBL/GenBank/DDBJ databases">
        <authorList>
            <person name="Petersen J."/>
            <person name="Sayavedra L."/>
        </authorList>
    </citation>
    <scope>NUCLEOTIDE SEQUENCE [LARGE SCALE GENOMIC DNA]</scope>
    <source>
        <strain evidence="3">BazSymA</strain>
    </source>
</reference>